<evidence type="ECO:0000313" key="2">
    <source>
        <dbReference type="EMBL" id="KDQ55213.1"/>
    </source>
</evidence>
<keyword evidence="3" id="KW-1185">Reference proteome</keyword>
<dbReference type="EMBL" id="KL197726">
    <property type="protein sequence ID" value="KDQ55213.1"/>
    <property type="molecule type" value="Genomic_DNA"/>
</dbReference>
<reference evidence="3" key="1">
    <citation type="journal article" date="2014" name="Proc. Natl. Acad. Sci. U.S.A.">
        <title>Extensive sampling of basidiomycete genomes demonstrates inadequacy of the white-rot/brown-rot paradigm for wood decay fungi.</title>
        <authorList>
            <person name="Riley R."/>
            <person name="Salamov A.A."/>
            <person name="Brown D.W."/>
            <person name="Nagy L.G."/>
            <person name="Floudas D."/>
            <person name="Held B.W."/>
            <person name="Levasseur A."/>
            <person name="Lombard V."/>
            <person name="Morin E."/>
            <person name="Otillar R."/>
            <person name="Lindquist E.A."/>
            <person name="Sun H."/>
            <person name="LaButti K.M."/>
            <person name="Schmutz J."/>
            <person name="Jabbour D."/>
            <person name="Luo H."/>
            <person name="Baker S.E."/>
            <person name="Pisabarro A.G."/>
            <person name="Walton J.D."/>
            <person name="Blanchette R.A."/>
            <person name="Henrissat B."/>
            <person name="Martin F."/>
            <person name="Cullen D."/>
            <person name="Hibbett D.S."/>
            <person name="Grigoriev I.V."/>
        </authorList>
    </citation>
    <scope>NUCLEOTIDE SEQUENCE [LARGE SCALE GENOMIC DNA]</scope>
    <source>
        <strain evidence="3">MUCL 33604</strain>
    </source>
</reference>
<feature type="compositionally biased region" description="Polar residues" evidence="1">
    <location>
        <begin position="185"/>
        <end position="194"/>
    </location>
</feature>
<organism evidence="2 3">
    <name type="scientific">Jaapia argillacea MUCL 33604</name>
    <dbReference type="NCBI Taxonomy" id="933084"/>
    <lineage>
        <taxon>Eukaryota</taxon>
        <taxon>Fungi</taxon>
        <taxon>Dikarya</taxon>
        <taxon>Basidiomycota</taxon>
        <taxon>Agaricomycotina</taxon>
        <taxon>Agaricomycetes</taxon>
        <taxon>Agaricomycetidae</taxon>
        <taxon>Jaapiales</taxon>
        <taxon>Jaapiaceae</taxon>
        <taxon>Jaapia</taxon>
    </lineage>
</organism>
<feature type="compositionally biased region" description="Polar residues" evidence="1">
    <location>
        <begin position="201"/>
        <end position="221"/>
    </location>
</feature>
<evidence type="ECO:0000313" key="3">
    <source>
        <dbReference type="Proteomes" id="UP000027265"/>
    </source>
</evidence>
<sequence length="221" mass="23708">MISQAALHTLSVILTPSIHLPAPPSFYVTADNQPAWSTLRTGFSSGNTTSKRTFVSAWAAPEPSTSSNLTATSRNASTPYSLFPSSPSNKPPPIYNLDYTEACPKSLCPLLPIIQAKPTSETKDVFGLAPLLLENTQPRARSLSYHPSTPVHSPHPSDYQLLEDMEIDEWNGCADYASPPLVPTDASSSDNSLPSLRPISSIMSSDPSNCIGYSTPSLTTK</sequence>
<feature type="region of interest" description="Disordered" evidence="1">
    <location>
        <begin position="181"/>
        <end position="221"/>
    </location>
</feature>
<dbReference type="Proteomes" id="UP000027265">
    <property type="component" value="Unassembled WGS sequence"/>
</dbReference>
<name>A0A067PJY1_9AGAM</name>
<evidence type="ECO:0000256" key="1">
    <source>
        <dbReference type="SAM" id="MobiDB-lite"/>
    </source>
</evidence>
<accession>A0A067PJY1</accession>
<dbReference type="AlphaFoldDB" id="A0A067PJY1"/>
<dbReference type="InParanoid" id="A0A067PJY1"/>
<proteinExistence type="predicted"/>
<dbReference type="HOGENOM" id="CLU_109020_0_0_1"/>
<gene>
    <name evidence="2" type="ORF">JAAARDRAFT_196069</name>
</gene>
<protein>
    <submittedName>
        <fullName evidence="2">Uncharacterized protein</fullName>
    </submittedName>
</protein>